<feature type="binding site" description="axial binding residue" evidence="13">
    <location>
        <position position="355"/>
    </location>
    <ligand>
        <name>heme c</name>
        <dbReference type="ChEBI" id="CHEBI:61717"/>
        <label>3</label>
    </ligand>
    <ligandPart>
        <name>Fe</name>
        <dbReference type="ChEBI" id="CHEBI:18248"/>
    </ligandPart>
</feature>
<keyword evidence="11" id="KW-0472">Membrane</keyword>
<reference evidence="17" key="1">
    <citation type="submission" date="2022-04" db="EMBL/GenBank/DDBJ databases">
        <title>Roseomonas acroporae sp. nov., isolated from coral Acropora digitifera.</title>
        <authorList>
            <person name="Sun H."/>
        </authorList>
    </citation>
    <scope>NUCLEOTIDE SEQUENCE</scope>
    <source>
        <strain evidence="17">NAR14</strain>
    </source>
</reference>
<dbReference type="AlphaFoldDB" id="A0A9X1YFU3"/>
<evidence type="ECO:0000313" key="18">
    <source>
        <dbReference type="Proteomes" id="UP001139516"/>
    </source>
</evidence>
<protein>
    <submittedName>
        <fullName evidence="17">Cytochrome c</fullName>
    </submittedName>
</protein>
<evidence type="ECO:0000256" key="3">
    <source>
        <dbReference type="ARBA" id="ARBA00022475"/>
    </source>
</evidence>
<keyword evidence="18" id="KW-1185">Reference proteome</keyword>
<dbReference type="PRINTS" id="PR00605">
    <property type="entry name" value="CYTCHROMECIC"/>
</dbReference>
<gene>
    <name evidence="17" type="ORF">M0638_27515</name>
</gene>
<evidence type="ECO:0000256" key="9">
    <source>
        <dbReference type="ARBA" id="ARBA00022982"/>
    </source>
</evidence>
<keyword evidence="3" id="KW-1003">Cell membrane</keyword>
<organism evidence="17 18">
    <name type="scientific">Roseomonas acroporae</name>
    <dbReference type="NCBI Taxonomy" id="2937791"/>
    <lineage>
        <taxon>Bacteria</taxon>
        <taxon>Pseudomonadati</taxon>
        <taxon>Pseudomonadota</taxon>
        <taxon>Alphaproteobacteria</taxon>
        <taxon>Acetobacterales</taxon>
        <taxon>Roseomonadaceae</taxon>
        <taxon>Roseomonas</taxon>
    </lineage>
</organism>
<keyword evidence="5" id="KW-0679">Respiratory chain</keyword>
<feature type="domain" description="Cytochrome c" evidence="16">
    <location>
        <begin position="55"/>
        <end position="158"/>
    </location>
</feature>
<evidence type="ECO:0000256" key="13">
    <source>
        <dbReference type="PIRSR" id="PIRSR000018-51"/>
    </source>
</evidence>
<feature type="domain" description="Cytochrome c" evidence="16">
    <location>
        <begin position="338"/>
        <end position="428"/>
    </location>
</feature>
<feature type="chain" id="PRO_5040769588" evidence="15">
    <location>
        <begin position="25"/>
        <end position="463"/>
    </location>
</feature>
<evidence type="ECO:0000256" key="11">
    <source>
        <dbReference type="ARBA" id="ARBA00023136"/>
    </source>
</evidence>
<comment type="cofactor">
    <cofactor evidence="12">
        <name>heme c</name>
        <dbReference type="ChEBI" id="CHEBI:61717"/>
    </cofactor>
    <text evidence="12">Binds 3 heme c groups covalently per subunit.</text>
</comment>
<evidence type="ECO:0000256" key="4">
    <source>
        <dbReference type="ARBA" id="ARBA00022617"/>
    </source>
</evidence>
<dbReference type="InterPro" id="IPR014353">
    <property type="entry name" value="Membr-bd_ADH_cyt_c"/>
</dbReference>
<keyword evidence="9" id="KW-0249">Electron transport</keyword>
<dbReference type="PANTHER" id="PTHR35008">
    <property type="entry name" value="BLL4482 PROTEIN-RELATED"/>
    <property type="match status" value="1"/>
</dbReference>
<dbReference type="PROSITE" id="PS51007">
    <property type="entry name" value="CYTC"/>
    <property type="match status" value="3"/>
</dbReference>
<keyword evidence="7 15" id="KW-0732">Signal</keyword>
<dbReference type="PANTHER" id="PTHR35008:SF8">
    <property type="entry name" value="ALCOHOL DEHYDROGENASE CYTOCHROME C SUBUNIT"/>
    <property type="match status" value="1"/>
</dbReference>
<dbReference type="InterPro" id="IPR051459">
    <property type="entry name" value="Cytochrome_c-type_DH"/>
</dbReference>
<feature type="domain" description="Cytochrome c" evidence="16">
    <location>
        <begin position="202"/>
        <end position="317"/>
    </location>
</feature>
<dbReference type="InterPro" id="IPR009056">
    <property type="entry name" value="Cyt_c-like_dom"/>
</dbReference>
<accession>A0A9X1YFU3</accession>
<evidence type="ECO:0000259" key="16">
    <source>
        <dbReference type="PROSITE" id="PS51007"/>
    </source>
</evidence>
<dbReference type="InterPro" id="IPR008168">
    <property type="entry name" value="Cyt_C_IC"/>
</dbReference>
<evidence type="ECO:0000256" key="10">
    <source>
        <dbReference type="ARBA" id="ARBA00023004"/>
    </source>
</evidence>
<comment type="subcellular location">
    <subcellularLocation>
        <location evidence="1">Cell membrane</location>
    </subcellularLocation>
</comment>
<dbReference type="GO" id="GO:0016614">
    <property type="term" value="F:oxidoreductase activity, acting on CH-OH group of donors"/>
    <property type="evidence" value="ECO:0007669"/>
    <property type="project" value="InterPro"/>
</dbReference>
<dbReference type="GO" id="GO:0005506">
    <property type="term" value="F:iron ion binding"/>
    <property type="evidence" value="ECO:0007669"/>
    <property type="project" value="InterPro"/>
</dbReference>
<keyword evidence="8" id="KW-0677">Repeat</keyword>
<dbReference type="Gene3D" id="1.10.760.10">
    <property type="entry name" value="Cytochrome c-like domain"/>
    <property type="match status" value="3"/>
</dbReference>
<name>A0A9X1YFU3_9PROT</name>
<evidence type="ECO:0000256" key="2">
    <source>
        <dbReference type="ARBA" id="ARBA00022448"/>
    </source>
</evidence>
<evidence type="ECO:0000256" key="14">
    <source>
        <dbReference type="SAM" id="MobiDB-lite"/>
    </source>
</evidence>
<feature type="binding site" description="axial binding residue" evidence="13">
    <location>
        <position position="73"/>
    </location>
    <ligand>
        <name>heme c</name>
        <dbReference type="ChEBI" id="CHEBI:61717"/>
        <label>1</label>
    </ligand>
    <ligandPart>
        <name>Fe</name>
        <dbReference type="ChEBI" id="CHEBI:18248"/>
    </ligandPart>
</feature>
<dbReference type="RefSeq" id="WP_248670150.1">
    <property type="nucleotide sequence ID" value="NZ_JALPRX010000180.1"/>
</dbReference>
<dbReference type="GO" id="GO:0005886">
    <property type="term" value="C:plasma membrane"/>
    <property type="evidence" value="ECO:0007669"/>
    <property type="project" value="UniProtKB-SubCell"/>
</dbReference>
<keyword evidence="10 13" id="KW-0408">Iron</keyword>
<evidence type="ECO:0000256" key="7">
    <source>
        <dbReference type="ARBA" id="ARBA00022729"/>
    </source>
</evidence>
<dbReference type="SUPFAM" id="SSF46626">
    <property type="entry name" value="Cytochrome c"/>
    <property type="match status" value="3"/>
</dbReference>
<evidence type="ECO:0000256" key="1">
    <source>
        <dbReference type="ARBA" id="ARBA00004236"/>
    </source>
</evidence>
<feature type="binding site" description="covalent" evidence="12">
    <location>
        <position position="351"/>
    </location>
    <ligand>
        <name>heme c</name>
        <dbReference type="ChEBI" id="CHEBI:61717"/>
        <label>3</label>
    </ligand>
</feature>
<feature type="binding site" description="covalent" evidence="12">
    <location>
        <position position="72"/>
    </location>
    <ligand>
        <name>heme c</name>
        <dbReference type="ChEBI" id="CHEBI:61717"/>
        <label>1</label>
    </ligand>
</feature>
<evidence type="ECO:0000256" key="6">
    <source>
        <dbReference type="ARBA" id="ARBA00022723"/>
    </source>
</evidence>
<dbReference type="PIRSF" id="PIRSF000018">
    <property type="entry name" value="Mb_ADH_cyt_c"/>
    <property type="match status" value="1"/>
</dbReference>
<dbReference type="InterPro" id="IPR036909">
    <property type="entry name" value="Cyt_c-like_dom_sf"/>
</dbReference>
<evidence type="ECO:0000313" key="17">
    <source>
        <dbReference type="EMBL" id="MCK8788108.1"/>
    </source>
</evidence>
<feature type="binding site" description="covalent" evidence="12">
    <location>
        <position position="217"/>
    </location>
    <ligand>
        <name>heme c</name>
        <dbReference type="ChEBI" id="CHEBI:61717"/>
        <label>2</label>
    </ligand>
</feature>
<proteinExistence type="predicted"/>
<dbReference type="EMBL" id="JALPRX010000180">
    <property type="protein sequence ID" value="MCK8788108.1"/>
    <property type="molecule type" value="Genomic_DNA"/>
</dbReference>
<dbReference type="GO" id="GO:0009055">
    <property type="term" value="F:electron transfer activity"/>
    <property type="evidence" value="ECO:0007669"/>
    <property type="project" value="InterPro"/>
</dbReference>
<evidence type="ECO:0000256" key="5">
    <source>
        <dbReference type="ARBA" id="ARBA00022660"/>
    </source>
</evidence>
<feature type="binding site" description="axial binding residue" evidence="13">
    <location>
        <position position="221"/>
    </location>
    <ligand>
        <name>heme c</name>
        <dbReference type="ChEBI" id="CHEBI:61717"/>
        <label>2</label>
    </ligand>
    <ligandPart>
        <name>Fe</name>
        <dbReference type="ChEBI" id="CHEBI:18248"/>
    </ligandPart>
</feature>
<keyword evidence="2" id="KW-0813">Transport</keyword>
<dbReference type="Proteomes" id="UP001139516">
    <property type="component" value="Unassembled WGS sequence"/>
</dbReference>
<feature type="binding site" description="covalent" evidence="12">
    <location>
        <position position="69"/>
    </location>
    <ligand>
        <name>heme c</name>
        <dbReference type="ChEBI" id="CHEBI:61717"/>
        <label>1</label>
    </ligand>
</feature>
<keyword evidence="6 13" id="KW-0479">Metal-binding</keyword>
<comment type="caution">
    <text evidence="17">The sequence shown here is derived from an EMBL/GenBank/DDBJ whole genome shotgun (WGS) entry which is preliminary data.</text>
</comment>
<evidence type="ECO:0000256" key="15">
    <source>
        <dbReference type="SAM" id="SignalP"/>
    </source>
</evidence>
<feature type="binding site" description="covalent" evidence="12">
    <location>
        <position position="220"/>
    </location>
    <ligand>
        <name>heme c</name>
        <dbReference type="ChEBI" id="CHEBI:61717"/>
        <label>2</label>
    </ligand>
</feature>
<feature type="binding site" description="covalent" evidence="12">
    <location>
        <position position="354"/>
    </location>
    <ligand>
        <name>heme c</name>
        <dbReference type="ChEBI" id="CHEBI:61717"/>
        <label>3</label>
    </ligand>
</feature>
<feature type="signal peptide" evidence="15">
    <location>
        <begin position="1"/>
        <end position="24"/>
    </location>
</feature>
<dbReference type="GO" id="GO:0020037">
    <property type="term" value="F:heme binding"/>
    <property type="evidence" value="ECO:0007669"/>
    <property type="project" value="InterPro"/>
</dbReference>
<sequence>MRRRLAPLLAAVLLATAGLGTRPAATPGGARAIPAATPNTGSATESAAPPAADPALVARGAYLARLGDCTACHTAPGGRPFAGGLAMATPVGTIYSTNITPDRETGIGRYSEADFARVLREGVVPEGHTLYPAMPYPSYARLTEADTAALYAYFMHGVAPQRQANRDSDIPWPLSMRWPLRFWRLAFAPAPRPFDAAAYPDPRVARGAYLVQGLGHCGACHTPRALTMQEKALTDRDGADYLAGGAVIDGWVAPALRNDARAGLASWSEQDIVEFLRTGRNRFTAVFGGMTDVVAHSTQHMTEADLGAIAAYLKSLGGAPRDPYRPDGATEAALRGGDDGARGAAVYLDNCNACHRSGGQGYTRVFPALAGNPVVLDADPTSLIRIVLFGSTLPGLRTAPSAFTMPPAAGRLDDAAVADVASFVRAAWGNRGTPVAASDVAAVRRTATPAERARAREAAPAPR</sequence>
<dbReference type="Pfam" id="PF00034">
    <property type="entry name" value="Cytochrom_C"/>
    <property type="match status" value="2"/>
</dbReference>
<feature type="region of interest" description="Disordered" evidence="14">
    <location>
        <begin position="24"/>
        <end position="50"/>
    </location>
</feature>
<evidence type="ECO:0000256" key="8">
    <source>
        <dbReference type="ARBA" id="ARBA00022737"/>
    </source>
</evidence>
<evidence type="ECO:0000256" key="12">
    <source>
        <dbReference type="PIRSR" id="PIRSR000018-50"/>
    </source>
</evidence>
<keyword evidence="4 12" id="KW-0349">Heme</keyword>